<evidence type="ECO:0000313" key="1">
    <source>
        <dbReference type="EMBL" id="KZD29492.1"/>
    </source>
</evidence>
<dbReference type="PATRIC" id="fig|1396.539.peg.3872"/>
<dbReference type="Proteomes" id="UP000076501">
    <property type="component" value="Unassembled WGS sequence"/>
</dbReference>
<reference evidence="1 2" key="1">
    <citation type="submission" date="2015-09" db="EMBL/GenBank/DDBJ databases">
        <title>Bacillus cereus food isolates.</title>
        <authorList>
            <person name="Boekhorst J."/>
        </authorList>
    </citation>
    <scope>NUCLEOTIDE SEQUENCE [LARGE SCALE GENOMIC DNA]</scope>
    <source>
        <strain evidence="1 2">B4082</strain>
    </source>
</reference>
<protein>
    <recommendedName>
        <fullName evidence="3">4-oxalocrotonate tautomerase</fullName>
    </recommendedName>
</protein>
<evidence type="ECO:0000313" key="2">
    <source>
        <dbReference type="Proteomes" id="UP000076501"/>
    </source>
</evidence>
<evidence type="ECO:0008006" key="3">
    <source>
        <dbReference type="Google" id="ProtNLM"/>
    </source>
</evidence>
<dbReference type="PANTHER" id="PTHR38460">
    <property type="entry name" value="TAUTOMERASE YOLI-RELATED"/>
    <property type="match status" value="1"/>
</dbReference>
<dbReference type="Pfam" id="PF14552">
    <property type="entry name" value="Tautomerase_2"/>
    <property type="match status" value="1"/>
</dbReference>
<accession>A0A161RCS7</accession>
<dbReference type="PANTHER" id="PTHR38460:SF1">
    <property type="entry name" value="TAUTOMERASE YOLI-RELATED"/>
    <property type="match status" value="1"/>
</dbReference>
<sequence>MIYVSITCGPGRTVQQKKSLYQSVSLKISECSDVRGSDVFITLNETVAENWSFGQGMAQLVKMKGAK</sequence>
<dbReference type="SUPFAM" id="SSF55331">
    <property type="entry name" value="Tautomerase/MIF"/>
    <property type="match status" value="1"/>
</dbReference>
<dbReference type="AlphaFoldDB" id="A0A161RCS7"/>
<comment type="caution">
    <text evidence="1">The sequence shown here is derived from an EMBL/GenBank/DDBJ whole genome shotgun (WGS) entry which is preliminary data.</text>
</comment>
<organism evidence="1 2">
    <name type="scientific">Bacillus cereus</name>
    <dbReference type="NCBI Taxonomy" id="1396"/>
    <lineage>
        <taxon>Bacteria</taxon>
        <taxon>Bacillati</taxon>
        <taxon>Bacillota</taxon>
        <taxon>Bacilli</taxon>
        <taxon>Bacillales</taxon>
        <taxon>Bacillaceae</taxon>
        <taxon>Bacillus</taxon>
        <taxon>Bacillus cereus group</taxon>
    </lineage>
</organism>
<dbReference type="Gene3D" id="3.30.429.10">
    <property type="entry name" value="Macrophage Migration Inhibitory Factor"/>
    <property type="match status" value="1"/>
</dbReference>
<gene>
    <name evidence="1" type="ORF">B4082_4410</name>
</gene>
<proteinExistence type="predicted"/>
<dbReference type="InterPro" id="IPR014347">
    <property type="entry name" value="Tautomerase/MIF_sf"/>
</dbReference>
<dbReference type="InterPro" id="IPR037479">
    <property type="entry name" value="Tauto_MSAD"/>
</dbReference>
<name>A0A161RCS7_BACCE</name>
<dbReference type="EMBL" id="LJKA01000065">
    <property type="protein sequence ID" value="KZD29492.1"/>
    <property type="molecule type" value="Genomic_DNA"/>
</dbReference>